<reference evidence="2 3" key="1">
    <citation type="submission" date="2019-02" db="EMBL/GenBank/DDBJ databases">
        <title>Deep-cultivation of Planctomycetes and their phenomic and genomic characterization uncovers novel biology.</title>
        <authorList>
            <person name="Wiegand S."/>
            <person name="Jogler M."/>
            <person name="Boedeker C."/>
            <person name="Pinto D."/>
            <person name="Vollmers J."/>
            <person name="Rivas-Marin E."/>
            <person name="Kohn T."/>
            <person name="Peeters S.H."/>
            <person name="Heuer A."/>
            <person name="Rast P."/>
            <person name="Oberbeckmann S."/>
            <person name="Bunk B."/>
            <person name="Jeske O."/>
            <person name="Meyerdierks A."/>
            <person name="Storesund J.E."/>
            <person name="Kallscheuer N."/>
            <person name="Luecker S."/>
            <person name="Lage O.M."/>
            <person name="Pohl T."/>
            <person name="Merkel B.J."/>
            <person name="Hornburger P."/>
            <person name="Mueller R.-W."/>
            <person name="Bruemmer F."/>
            <person name="Labrenz M."/>
            <person name="Spormann A.M."/>
            <person name="Op den Camp H."/>
            <person name="Overmann J."/>
            <person name="Amann R."/>
            <person name="Jetten M.S.M."/>
            <person name="Mascher T."/>
            <person name="Medema M.H."/>
            <person name="Devos D.P."/>
            <person name="Kaster A.-K."/>
            <person name="Ovreas L."/>
            <person name="Rohde M."/>
            <person name="Galperin M.Y."/>
            <person name="Jogler C."/>
        </authorList>
    </citation>
    <scope>NUCLEOTIDE SEQUENCE [LARGE SCALE GENOMIC DNA]</scope>
    <source>
        <strain evidence="2 3">V22</strain>
    </source>
</reference>
<evidence type="ECO:0000313" key="3">
    <source>
        <dbReference type="Proteomes" id="UP000319976"/>
    </source>
</evidence>
<keyword evidence="3" id="KW-1185">Reference proteome</keyword>
<evidence type="ECO:0000313" key="2">
    <source>
        <dbReference type="EMBL" id="QDT64312.1"/>
    </source>
</evidence>
<dbReference type="RefSeq" id="WP_145261371.1">
    <property type="nucleotide sequence ID" value="NZ_CP036316.1"/>
</dbReference>
<organism evidence="2 3">
    <name type="scientific">Calycomorphotria hydatis</name>
    <dbReference type="NCBI Taxonomy" id="2528027"/>
    <lineage>
        <taxon>Bacteria</taxon>
        <taxon>Pseudomonadati</taxon>
        <taxon>Planctomycetota</taxon>
        <taxon>Planctomycetia</taxon>
        <taxon>Planctomycetales</taxon>
        <taxon>Planctomycetaceae</taxon>
        <taxon>Calycomorphotria</taxon>
    </lineage>
</organism>
<gene>
    <name evidence="2" type="ORF">V22_15440</name>
</gene>
<dbReference type="GO" id="GO:0004497">
    <property type="term" value="F:monooxygenase activity"/>
    <property type="evidence" value="ECO:0007669"/>
    <property type="project" value="UniProtKB-KW"/>
</dbReference>
<sequence length="111" mass="12360">MTTPTLVNSTTFPTDYDGPVVRVNVFTPKEGMLDALINKQKEFFESVRGTVTGFLGIRLHPSMNGSQAISYLEFKSAKHYQAWRQSSLFAELMATIEPLIDTAEPPAYGRS</sequence>
<dbReference type="Pfam" id="PF03992">
    <property type="entry name" value="ABM"/>
    <property type="match status" value="1"/>
</dbReference>
<dbReference type="OrthoDB" id="2868574at2"/>
<dbReference type="KEGG" id="chya:V22_15440"/>
<protein>
    <submittedName>
        <fullName evidence="2">Antibiotic biosynthesis monooxygenase</fullName>
    </submittedName>
</protein>
<dbReference type="AlphaFoldDB" id="A0A517T7G0"/>
<evidence type="ECO:0000259" key="1">
    <source>
        <dbReference type="Pfam" id="PF03992"/>
    </source>
</evidence>
<dbReference type="InterPro" id="IPR011008">
    <property type="entry name" value="Dimeric_a/b-barrel"/>
</dbReference>
<name>A0A517T7G0_9PLAN</name>
<keyword evidence="2" id="KW-0560">Oxidoreductase</keyword>
<feature type="domain" description="ABM" evidence="1">
    <location>
        <begin position="19"/>
        <end position="93"/>
    </location>
</feature>
<accession>A0A517T7G0</accession>
<dbReference type="EMBL" id="CP036316">
    <property type="protein sequence ID" value="QDT64312.1"/>
    <property type="molecule type" value="Genomic_DNA"/>
</dbReference>
<keyword evidence="2" id="KW-0503">Monooxygenase</keyword>
<proteinExistence type="predicted"/>
<dbReference type="SUPFAM" id="SSF54909">
    <property type="entry name" value="Dimeric alpha+beta barrel"/>
    <property type="match status" value="1"/>
</dbReference>
<dbReference type="InterPro" id="IPR007138">
    <property type="entry name" value="ABM_dom"/>
</dbReference>
<dbReference type="Proteomes" id="UP000319976">
    <property type="component" value="Chromosome"/>
</dbReference>
<dbReference type="Gene3D" id="3.30.70.100">
    <property type="match status" value="1"/>
</dbReference>